<accession>A0A9N9QZS8</accession>
<dbReference type="EMBL" id="OU893347">
    <property type="protein sequence ID" value="CAG9786948.1"/>
    <property type="molecule type" value="Genomic_DNA"/>
</dbReference>
<protein>
    <submittedName>
        <fullName evidence="1">Uncharacterized protein</fullName>
    </submittedName>
</protein>
<reference evidence="1" key="1">
    <citation type="submission" date="2021-12" db="EMBL/GenBank/DDBJ databases">
        <authorList>
            <person name="King R."/>
        </authorList>
    </citation>
    <scope>NUCLEOTIDE SEQUENCE</scope>
</reference>
<dbReference type="OrthoDB" id="16754at2759"/>
<dbReference type="Proteomes" id="UP001153714">
    <property type="component" value="Chromosome 16"/>
</dbReference>
<sequence length="26" mass="3273">MNFSILTRVWVLWYLRCLRYSIIRGL</sequence>
<gene>
    <name evidence="1" type="ORF">DIATSA_LOCUS4864</name>
</gene>
<organism evidence="1 2">
    <name type="scientific">Diatraea saccharalis</name>
    <name type="common">sugarcane borer</name>
    <dbReference type="NCBI Taxonomy" id="40085"/>
    <lineage>
        <taxon>Eukaryota</taxon>
        <taxon>Metazoa</taxon>
        <taxon>Ecdysozoa</taxon>
        <taxon>Arthropoda</taxon>
        <taxon>Hexapoda</taxon>
        <taxon>Insecta</taxon>
        <taxon>Pterygota</taxon>
        <taxon>Neoptera</taxon>
        <taxon>Endopterygota</taxon>
        <taxon>Lepidoptera</taxon>
        <taxon>Glossata</taxon>
        <taxon>Ditrysia</taxon>
        <taxon>Pyraloidea</taxon>
        <taxon>Crambidae</taxon>
        <taxon>Crambinae</taxon>
        <taxon>Diatraea</taxon>
    </lineage>
</organism>
<evidence type="ECO:0000313" key="2">
    <source>
        <dbReference type="Proteomes" id="UP001153714"/>
    </source>
</evidence>
<proteinExistence type="predicted"/>
<keyword evidence="2" id="KW-1185">Reference proteome</keyword>
<evidence type="ECO:0000313" key="1">
    <source>
        <dbReference type="EMBL" id="CAG9786948.1"/>
    </source>
</evidence>
<name>A0A9N9QZS8_9NEOP</name>
<reference evidence="1" key="2">
    <citation type="submission" date="2022-10" db="EMBL/GenBank/DDBJ databases">
        <authorList>
            <consortium name="ENA_rothamsted_submissions"/>
            <consortium name="culmorum"/>
            <person name="King R."/>
        </authorList>
    </citation>
    <scope>NUCLEOTIDE SEQUENCE</scope>
</reference>
<dbReference type="AlphaFoldDB" id="A0A9N9QZS8"/>